<dbReference type="HOGENOM" id="CLU_096883_0_0_1"/>
<gene>
    <name evidence="2" type="ORF">BBAD15_g6968</name>
</gene>
<sequence length="183" mass="19785">MLALSLLLSAAAGVNAILGGDVAGVMVTESSYFCAEHCAFGGAFFGQPGYFCPEKEVIARLDDEGNLDRQFPFDCIGMKDQYHFKYRQRSGGEEPAKCKIEKATAPGRADRCLEFKATSPDAKTVPWSDIEKQLKAGAAPGKSQQECARDGIEVFQKCRAEAGEFAERDEKATAAIKSCQGLQ</sequence>
<comment type="caution">
    <text evidence="2">The sequence shown here is derived from an EMBL/GenBank/DDBJ whole genome shotgun (WGS) entry which is preliminary data.</text>
</comment>
<evidence type="ECO:0000256" key="1">
    <source>
        <dbReference type="SAM" id="SignalP"/>
    </source>
</evidence>
<accession>A0A0A2VNJ9</accession>
<proteinExistence type="predicted"/>
<feature type="signal peptide" evidence="1">
    <location>
        <begin position="1"/>
        <end position="16"/>
    </location>
</feature>
<name>A0A0A2VNJ9_BEABA</name>
<reference evidence="2 3" key="1">
    <citation type="submission" date="2012-10" db="EMBL/GenBank/DDBJ databases">
        <title>Genome sequencing and analysis of entomopathogenic fungi Beauveria bassiana D1-5.</title>
        <authorList>
            <person name="Li Q."/>
            <person name="Wang L."/>
            <person name="Zhang Z."/>
            <person name="Wang Q."/>
            <person name="Ren J."/>
            <person name="Wang M."/>
            <person name="Xu W."/>
            <person name="Wang J."/>
            <person name="Lu Y."/>
            <person name="Du Q."/>
            <person name="Sun Z."/>
        </authorList>
    </citation>
    <scope>NUCLEOTIDE SEQUENCE [LARGE SCALE GENOMIC DNA]</scope>
    <source>
        <strain evidence="2 3">D1-5</strain>
    </source>
</reference>
<protein>
    <submittedName>
        <fullName evidence="2">Uncharacterized protein</fullName>
    </submittedName>
</protein>
<feature type="chain" id="PRO_5001995767" evidence="1">
    <location>
        <begin position="17"/>
        <end position="183"/>
    </location>
</feature>
<evidence type="ECO:0000313" key="3">
    <source>
        <dbReference type="Proteomes" id="UP000030106"/>
    </source>
</evidence>
<dbReference type="EMBL" id="ANFO01000654">
    <property type="protein sequence ID" value="KGQ07705.1"/>
    <property type="molecule type" value="Genomic_DNA"/>
</dbReference>
<dbReference type="OrthoDB" id="5149762at2759"/>
<dbReference type="Proteomes" id="UP000030106">
    <property type="component" value="Unassembled WGS sequence"/>
</dbReference>
<keyword evidence="1" id="KW-0732">Signal</keyword>
<evidence type="ECO:0000313" key="2">
    <source>
        <dbReference type="EMBL" id="KGQ07705.1"/>
    </source>
</evidence>
<organism evidence="2 3">
    <name type="scientific">Beauveria bassiana D1-5</name>
    <dbReference type="NCBI Taxonomy" id="1245745"/>
    <lineage>
        <taxon>Eukaryota</taxon>
        <taxon>Fungi</taxon>
        <taxon>Dikarya</taxon>
        <taxon>Ascomycota</taxon>
        <taxon>Pezizomycotina</taxon>
        <taxon>Sordariomycetes</taxon>
        <taxon>Hypocreomycetidae</taxon>
        <taxon>Hypocreales</taxon>
        <taxon>Cordycipitaceae</taxon>
        <taxon>Beauveria</taxon>
    </lineage>
</organism>
<dbReference type="AlphaFoldDB" id="A0A0A2VNJ9"/>